<evidence type="ECO:0000313" key="11">
    <source>
        <dbReference type="Proteomes" id="UP000095200"/>
    </source>
</evidence>
<dbReference type="InterPro" id="IPR011060">
    <property type="entry name" value="RibuloseP-bd_barrel"/>
</dbReference>
<comment type="pathway">
    <text evidence="2">Amino-acid biosynthesis; L-tryptophan biosynthesis; L-tryptophan from chorismate: step 4/5.</text>
</comment>
<reference evidence="11" key="1">
    <citation type="submission" date="2016-06" db="EMBL/GenBank/DDBJ databases">
        <title>Draft genome sequence of Desulfoplanes formicivorans strain Pf12B.</title>
        <authorList>
            <person name="Watanabe M."/>
            <person name="Kojima H."/>
            <person name="Fukui M."/>
        </authorList>
    </citation>
    <scope>NUCLEOTIDE SEQUENCE [LARGE SCALE GENOMIC DNA]</scope>
    <source>
        <strain evidence="11">Pf12B</strain>
    </source>
</reference>
<dbReference type="PROSITE" id="PS00614">
    <property type="entry name" value="IGPS"/>
    <property type="match status" value="1"/>
</dbReference>
<evidence type="ECO:0000313" key="10">
    <source>
        <dbReference type="EMBL" id="GAU09475.1"/>
    </source>
</evidence>
<dbReference type="GO" id="GO:0004425">
    <property type="term" value="F:indole-3-glycerol-phosphate synthase activity"/>
    <property type="evidence" value="ECO:0007669"/>
    <property type="project" value="UniProtKB-EC"/>
</dbReference>
<evidence type="ECO:0000256" key="3">
    <source>
        <dbReference type="ARBA" id="ARBA00012362"/>
    </source>
</evidence>
<dbReference type="Pfam" id="PF00218">
    <property type="entry name" value="IGPS"/>
    <property type="match status" value="1"/>
</dbReference>
<dbReference type="SUPFAM" id="SSF51366">
    <property type="entry name" value="Ribulose-phoshate binding barrel"/>
    <property type="match status" value="1"/>
</dbReference>
<dbReference type="PANTHER" id="PTHR22854:SF2">
    <property type="entry name" value="INDOLE-3-GLYCEROL-PHOSPHATE SYNTHASE"/>
    <property type="match status" value="1"/>
</dbReference>
<dbReference type="GO" id="GO:0004640">
    <property type="term" value="F:phosphoribosylanthranilate isomerase activity"/>
    <property type="evidence" value="ECO:0007669"/>
    <property type="project" value="TreeGrafter"/>
</dbReference>
<keyword evidence="11" id="KW-1185">Reference proteome</keyword>
<evidence type="ECO:0000256" key="4">
    <source>
        <dbReference type="ARBA" id="ARBA00022605"/>
    </source>
</evidence>
<evidence type="ECO:0000256" key="6">
    <source>
        <dbReference type="ARBA" id="ARBA00022822"/>
    </source>
</evidence>
<proteinExistence type="predicted"/>
<comment type="caution">
    <text evidence="10">The sequence shown here is derived from an EMBL/GenBank/DDBJ whole genome shotgun (WGS) entry which is preliminary data.</text>
</comment>
<keyword evidence="5" id="KW-0210">Decarboxylase</keyword>
<dbReference type="RefSeq" id="WP_069859696.1">
    <property type="nucleotide sequence ID" value="NZ_BDFE01000017.1"/>
</dbReference>
<dbReference type="STRING" id="1592317.DPF_2201"/>
<organism evidence="10 11">
    <name type="scientific">Desulfoplanes formicivorans</name>
    <dbReference type="NCBI Taxonomy" id="1592317"/>
    <lineage>
        <taxon>Bacteria</taxon>
        <taxon>Pseudomonadati</taxon>
        <taxon>Thermodesulfobacteriota</taxon>
        <taxon>Desulfovibrionia</taxon>
        <taxon>Desulfovibrionales</taxon>
        <taxon>Desulfoplanaceae</taxon>
        <taxon>Desulfoplanes</taxon>
    </lineage>
</organism>
<name>A0A194AJQ7_9BACT</name>
<dbReference type="Gene3D" id="3.20.20.70">
    <property type="entry name" value="Aldolase class I"/>
    <property type="match status" value="1"/>
</dbReference>
<evidence type="ECO:0000256" key="5">
    <source>
        <dbReference type="ARBA" id="ARBA00022793"/>
    </source>
</evidence>
<protein>
    <recommendedName>
        <fullName evidence="3">indole-3-glycerol-phosphate synthase</fullName>
        <ecNumber evidence="3">4.1.1.48</ecNumber>
    </recommendedName>
</protein>
<accession>A0A194AJQ7</accession>
<dbReference type="InterPro" id="IPR013798">
    <property type="entry name" value="Indole-3-glycerol_P_synth_dom"/>
</dbReference>
<dbReference type="UniPathway" id="UPA00035">
    <property type="reaction ID" value="UER00043"/>
</dbReference>
<dbReference type="OrthoDB" id="9804217at2"/>
<dbReference type="EMBL" id="BDFE01000017">
    <property type="protein sequence ID" value="GAU09475.1"/>
    <property type="molecule type" value="Genomic_DNA"/>
</dbReference>
<keyword evidence="7" id="KW-0057">Aromatic amino acid biosynthesis</keyword>
<dbReference type="InterPro" id="IPR045186">
    <property type="entry name" value="Indole-3-glycerol_P_synth"/>
</dbReference>
<gene>
    <name evidence="10" type="ORF">DPF_2201</name>
</gene>
<sequence>MPLSRFVKAKEEELTRLRSLKQLPAPYRGKRPGFAEAIRGQMPGAIIAEYKRASPSKGDINLTMSPEEVGSMYARAGASAISVLTEETYFKGDLSYLHIMAKTGLPLLRKDFITHPLQVAMTASTPASAILVIVRLFETDAELNAVLRECQTFGLEPVVEAFDAHDLQRAQSLGARIIQINNRDLATLGIDLNRSYELVTRKQKHETWISASGITTPQAGQKMFEAGFDALLMGTALMASDHPGRMVERFTRNGS</sequence>
<evidence type="ECO:0000256" key="2">
    <source>
        <dbReference type="ARBA" id="ARBA00004696"/>
    </source>
</evidence>
<dbReference type="InterPro" id="IPR001468">
    <property type="entry name" value="Indole-3-GlycerolPSynthase_CS"/>
</dbReference>
<evidence type="ECO:0000256" key="8">
    <source>
        <dbReference type="ARBA" id="ARBA00023239"/>
    </source>
</evidence>
<keyword evidence="8" id="KW-0456">Lyase</keyword>
<comment type="catalytic activity">
    <reaction evidence="1">
        <text>1-(2-carboxyphenylamino)-1-deoxy-D-ribulose 5-phosphate + H(+) = (1S,2R)-1-C-(indol-3-yl)glycerol 3-phosphate + CO2 + H2O</text>
        <dbReference type="Rhea" id="RHEA:23476"/>
        <dbReference type="ChEBI" id="CHEBI:15377"/>
        <dbReference type="ChEBI" id="CHEBI:15378"/>
        <dbReference type="ChEBI" id="CHEBI:16526"/>
        <dbReference type="ChEBI" id="CHEBI:58613"/>
        <dbReference type="ChEBI" id="CHEBI:58866"/>
        <dbReference type="EC" id="4.1.1.48"/>
    </reaction>
</comment>
<dbReference type="Proteomes" id="UP000095200">
    <property type="component" value="Unassembled WGS sequence"/>
</dbReference>
<dbReference type="EC" id="4.1.1.48" evidence="3"/>
<dbReference type="AlphaFoldDB" id="A0A194AJQ7"/>
<keyword evidence="6" id="KW-0822">Tryptophan biosynthesis</keyword>
<dbReference type="CDD" id="cd00331">
    <property type="entry name" value="IGPS"/>
    <property type="match status" value="1"/>
</dbReference>
<evidence type="ECO:0000256" key="7">
    <source>
        <dbReference type="ARBA" id="ARBA00023141"/>
    </source>
</evidence>
<evidence type="ECO:0000259" key="9">
    <source>
        <dbReference type="Pfam" id="PF00218"/>
    </source>
</evidence>
<dbReference type="InterPro" id="IPR013785">
    <property type="entry name" value="Aldolase_TIM"/>
</dbReference>
<evidence type="ECO:0000256" key="1">
    <source>
        <dbReference type="ARBA" id="ARBA00001633"/>
    </source>
</evidence>
<dbReference type="PANTHER" id="PTHR22854">
    <property type="entry name" value="TRYPTOPHAN BIOSYNTHESIS PROTEIN"/>
    <property type="match status" value="1"/>
</dbReference>
<dbReference type="GO" id="GO:0000162">
    <property type="term" value="P:L-tryptophan biosynthetic process"/>
    <property type="evidence" value="ECO:0007669"/>
    <property type="project" value="UniProtKB-UniPathway"/>
</dbReference>
<feature type="domain" description="Indole-3-glycerol phosphate synthase" evidence="9">
    <location>
        <begin position="21"/>
        <end position="248"/>
    </location>
</feature>
<keyword evidence="4" id="KW-0028">Amino-acid biosynthesis</keyword>